<reference evidence="3 4" key="1">
    <citation type="submission" date="2016-03" db="EMBL/GenBank/DDBJ databases">
        <title>Genome sequence of Nesiotobacter sp. nov., a moderately halophilic alphaproteobacterium isolated from the Yellow Sea, China.</title>
        <authorList>
            <person name="Zhang G."/>
            <person name="Zhang R."/>
        </authorList>
    </citation>
    <scope>NUCLEOTIDE SEQUENCE [LARGE SCALE GENOMIC DNA]</scope>
    <source>
        <strain evidence="3 4">WB1-6</strain>
    </source>
</reference>
<dbReference type="AlphaFoldDB" id="A0A1U7JJG1"/>
<dbReference type="FunFam" id="3.90.960.10:FF:000005">
    <property type="entry name" value="Putative prolyl-tRNA synthetase"/>
    <property type="match status" value="1"/>
</dbReference>
<dbReference type="PANTHER" id="PTHR31423">
    <property type="entry name" value="YBAK DOMAIN-CONTAINING PROTEIN"/>
    <property type="match status" value="1"/>
</dbReference>
<dbReference type="OrthoDB" id="5145315at2"/>
<comment type="similarity">
    <text evidence="1">Belongs to the PRORSD1 family.</text>
</comment>
<dbReference type="InterPro" id="IPR007214">
    <property type="entry name" value="YbaK/aa-tRNA-synth-assoc-dom"/>
</dbReference>
<keyword evidence="3" id="KW-0238">DNA-binding</keyword>
<name>A0A1U7JJG1_9HYPH</name>
<dbReference type="SUPFAM" id="SSF55826">
    <property type="entry name" value="YbaK/ProRS associated domain"/>
    <property type="match status" value="1"/>
</dbReference>
<dbReference type="Pfam" id="PF04073">
    <property type="entry name" value="tRNA_edit"/>
    <property type="match status" value="1"/>
</dbReference>
<dbReference type="Proteomes" id="UP000185783">
    <property type="component" value="Unassembled WGS sequence"/>
</dbReference>
<dbReference type="GO" id="GO:0002161">
    <property type="term" value="F:aminoacyl-tRNA deacylase activity"/>
    <property type="evidence" value="ECO:0007669"/>
    <property type="project" value="InterPro"/>
</dbReference>
<dbReference type="InterPro" id="IPR040285">
    <property type="entry name" value="ProX/PRXD1"/>
</dbReference>
<evidence type="ECO:0000313" key="4">
    <source>
        <dbReference type="Proteomes" id="UP000185783"/>
    </source>
</evidence>
<organism evidence="3 4">
    <name type="scientific">Pseudovibrio exalbescens</name>
    <dbReference type="NCBI Taxonomy" id="197461"/>
    <lineage>
        <taxon>Bacteria</taxon>
        <taxon>Pseudomonadati</taxon>
        <taxon>Pseudomonadota</taxon>
        <taxon>Alphaproteobacteria</taxon>
        <taxon>Hyphomicrobiales</taxon>
        <taxon>Stappiaceae</taxon>
        <taxon>Pseudovibrio</taxon>
    </lineage>
</organism>
<evidence type="ECO:0000313" key="3">
    <source>
        <dbReference type="EMBL" id="OKL44859.1"/>
    </source>
</evidence>
<dbReference type="CDD" id="cd04335">
    <property type="entry name" value="PrdX_deacylase"/>
    <property type="match status" value="1"/>
</dbReference>
<evidence type="ECO:0000259" key="2">
    <source>
        <dbReference type="Pfam" id="PF04073"/>
    </source>
</evidence>
<dbReference type="InterPro" id="IPR036754">
    <property type="entry name" value="YbaK/aa-tRNA-synt-asso_dom_sf"/>
</dbReference>
<gene>
    <name evidence="3" type="ORF">A3843_06075</name>
</gene>
<proteinExistence type="inferred from homology"/>
<comment type="caution">
    <text evidence="3">The sequence shown here is derived from an EMBL/GenBank/DDBJ whole genome shotgun (WGS) entry which is preliminary data.</text>
</comment>
<dbReference type="Gene3D" id="3.90.960.10">
    <property type="entry name" value="YbaK/aminoacyl-tRNA synthetase-associated domain"/>
    <property type="match status" value="1"/>
</dbReference>
<keyword evidence="4" id="KW-1185">Reference proteome</keyword>
<feature type="domain" description="YbaK/aminoacyl-tRNA synthetase-associated" evidence="2">
    <location>
        <begin position="24"/>
        <end position="151"/>
    </location>
</feature>
<dbReference type="RefSeq" id="WP_028481376.1">
    <property type="nucleotide sequence ID" value="NZ_LVVZ01000010.1"/>
</dbReference>
<dbReference type="EMBL" id="LVVZ01000010">
    <property type="protein sequence ID" value="OKL44859.1"/>
    <property type="molecule type" value="Genomic_DNA"/>
</dbReference>
<protein>
    <submittedName>
        <fullName evidence="3">DNA-binding protein</fullName>
    </submittedName>
</protein>
<evidence type="ECO:0000256" key="1">
    <source>
        <dbReference type="ARBA" id="ARBA00010201"/>
    </source>
</evidence>
<dbReference type="STRING" id="197461.A3843_06075"/>
<dbReference type="PANTHER" id="PTHR31423:SF3">
    <property type="entry name" value="PROLYL-TRNA SYNTHETASE ASSOCIATED DOMAIN-CONTAINING PROTEIN 1-RELATED"/>
    <property type="match status" value="1"/>
</dbReference>
<dbReference type="GO" id="GO:0003677">
    <property type="term" value="F:DNA binding"/>
    <property type="evidence" value="ECO:0007669"/>
    <property type="project" value="UniProtKB-KW"/>
</dbReference>
<sequence length="172" mass="18534">MAASREELMHFLDELGIETSTVEHPAVFTVAESHEIIDNLPGGHTKNLFLKDKKGNLFLIVALNDAKIDLKATGPLIGASGRVSFGKPDLLMEVLGVEPGSVTPFSLINDRAARRVTVVLDAAMMEHDLLNYHPLQNTATTAISSGDLLKFVRACGHEPQVLSVSAQAQEAH</sequence>
<accession>A0A1U7JJG1</accession>